<keyword evidence="3" id="KW-1133">Transmembrane helix</keyword>
<dbReference type="GO" id="GO:0046475">
    <property type="term" value="P:glycerophospholipid catabolic process"/>
    <property type="evidence" value="ECO:0007669"/>
    <property type="project" value="TreeGrafter"/>
</dbReference>
<dbReference type="OrthoDB" id="10251508at2759"/>
<dbReference type="InterPro" id="IPR024129">
    <property type="entry name" value="Sphingomy_SMPD4"/>
</dbReference>
<dbReference type="GO" id="GO:0046513">
    <property type="term" value="P:ceramide biosynthetic process"/>
    <property type="evidence" value="ECO:0007669"/>
    <property type="project" value="TreeGrafter"/>
</dbReference>
<comment type="subcellular location">
    <subcellularLocation>
        <location evidence="1">Membrane</location>
        <topology evidence="1">Single-pass membrane protein</topology>
    </subcellularLocation>
</comment>
<dbReference type="GO" id="GO:0016020">
    <property type="term" value="C:membrane"/>
    <property type="evidence" value="ECO:0007669"/>
    <property type="project" value="UniProtKB-SubCell"/>
</dbReference>
<evidence type="ECO:0000313" key="6">
    <source>
        <dbReference type="EMBL" id="KAG2199981.1"/>
    </source>
</evidence>
<evidence type="ECO:0000256" key="5">
    <source>
        <dbReference type="SAM" id="MobiDB-lite"/>
    </source>
</evidence>
<protein>
    <submittedName>
        <fullName evidence="6">Uncharacterized protein</fullName>
    </submittedName>
</protein>
<dbReference type="Proteomes" id="UP000603453">
    <property type="component" value="Unassembled WGS sequence"/>
</dbReference>
<proteinExistence type="predicted"/>
<organism evidence="6 7">
    <name type="scientific">Mucor saturninus</name>
    <dbReference type="NCBI Taxonomy" id="64648"/>
    <lineage>
        <taxon>Eukaryota</taxon>
        <taxon>Fungi</taxon>
        <taxon>Fungi incertae sedis</taxon>
        <taxon>Mucoromycota</taxon>
        <taxon>Mucoromycotina</taxon>
        <taxon>Mucoromycetes</taxon>
        <taxon>Mucorales</taxon>
        <taxon>Mucorineae</taxon>
        <taxon>Mucoraceae</taxon>
        <taxon>Mucor</taxon>
    </lineage>
</organism>
<accession>A0A8H7QYM1</accession>
<feature type="compositionally biased region" description="Polar residues" evidence="5">
    <location>
        <begin position="203"/>
        <end position="215"/>
    </location>
</feature>
<feature type="compositionally biased region" description="Low complexity" evidence="5">
    <location>
        <begin position="188"/>
        <end position="202"/>
    </location>
</feature>
<dbReference type="PANTHER" id="PTHR12988">
    <property type="entry name" value="SPHINGOMYELIN PHOSPHODIESTERASE 4"/>
    <property type="match status" value="1"/>
</dbReference>
<evidence type="ECO:0000256" key="3">
    <source>
        <dbReference type="ARBA" id="ARBA00022989"/>
    </source>
</evidence>
<dbReference type="AlphaFoldDB" id="A0A8H7QYM1"/>
<feature type="region of interest" description="Disordered" evidence="5">
    <location>
        <begin position="621"/>
        <end position="641"/>
    </location>
</feature>
<reference evidence="6" key="1">
    <citation type="submission" date="2020-12" db="EMBL/GenBank/DDBJ databases">
        <title>Metabolic potential, ecology and presence of endohyphal bacteria is reflected in genomic diversity of Mucoromycotina.</title>
        <authorList>
            <person name="Muszewska A."/>
            <person name="Okrasinska A."/>
            <person name="Steczkiewicz K."/>
            <person name="Drgas O."/>
            <person name="Orlowska M."/>
            <person name="Perlinska-Lenart U."/>
            <person name="Aleksandrzak-Piekarczyk T."/>
            <person name="Szatraj K."/>
            <person name="Zielenkiewicz U."/>
            <person name="Pilsyk S."/>
            <person name="Malc E."/>
            <person name="Mieczkowski P."/>
            <person name="Kruszewska J.S."/>
            <person name="Biernat P."/>
            <person name="Pawlowska J."/>
        </authorList>
    </citation>
    <scope>NUCLEOTIDE SEQUENCE</scope>
    <source>
        <strain evidence="6">WA0000017839</strain>
    </source>
</reference>
<keyword evidence="2" id="KW-0812">Transmembrane</keyword>
<dbReference type="GO" id="GO:0050290">
    <property type="term" value="F:sphingomyelin phosphodiesterase D activity"/>
    <property type="evidence" value="ECO:0007669"/>
    <property type="project" value="InterPro"/>
</dbReference>
<feature type="region of interest" description="Disordered" evidence="5">
    <location>
        <begin position="188"/>
        <end position="219"/>
    </location>
</feature>
<dbReference type="GO" id="GO:0006685">
    <property type="term" value="P:sphingomyelin catabolic process"/>
    <property type="evidence" value="ECO:0007669"/>
    <property type="project" value="TreeGrafter"/>
</dbReference>
<dbReference type="EMBL" id="JAEPRD010000089">
    <property type="protein sequence ID" value="KAG2199981.1"/>
    <property type="molecule type" value="Genomic_DNA"/>
</dbReference>
<name>A0A8H7QYM1_9FUNG</name>
<evidence type="ECO:0000256" key="1">
    <source>
        <dbReference type="ARBA" id="ARBA00004167"/>
    </source>
</evidence>
<dbReference type="PANTHER" id="PTHR12988:SF6">
    <property type="entry name" value="SPHINGOMYELIN PHOSPHODIESTERASE 4"/>
    <property type="match status" value="1"/>
</dbReference>
<evidence type="ECO:0000256" key="4">
    <source>
        <dbReference type="ARBA" id="ARBA00023136"/>
    </source>
</evidence>
<comment type="caution">
    <text evidence="6">The sequence shown here is derived from an EMBL/GenBank/DDBJ whole genome shotgun (WGS) entry which is preliminary data.</text>
</comment>
<keyword evidence="7" id="KW-1185">Reference proteome</keyword>
<evidence type="ECO:0000256" key="2">
    <source>
        <dbReference type="ARBA" id="ARBA00022692"/>
    </source>
</evidence>
<evidence type="ECO:0000313" key="7">
    <source>
        <dbReference type="Proteomes" id="UP000603453"/>
    </source>
</evidence>
<sequence>MENSKPMKDQNAAATCQYFSKYCEMYINNVSVPTGKKVKSFHKTFPQLLVCMFGAPSKRGWIQTEMTPIQNKAIRDLLSVNGQFFQALIKLSAYPEYSFDIITDALPADVKKVLSIGSVHLLPKVYSNSTYIVSSSNSNATDIRATATRQATLLPSVMGGDRKIRFTMLQFYLYYFLSAPTWPPLSASSPTPATTTTATTNTFNSQIPRTPTSAYNAPKTPTYGTSTYGTIRPTTSTATAPGQYLSPGVTQAIKLGVYSSLLDEYLQRMITIQPSDTSFPPFINSFLFDACMELWIRTTWIATNGKVNNDLMHYITVFVQYIVKHDIKQCFMDEKLVLTRVYNDMKTELFMLISRLAFNWSKHDDYLNVLDLWSIWAAPWKLGATPRSSDNTEYNPITSGWSKFVLDNLPLYFFLVDVFLQRTSTFTYKEPLPSTTATATTTTSSAYTTPITTSNFVENFTLSGQLRILCRINNLLKAKGLVEFLGLTEQALKQLKASAYSFTSDPFKQLAWHVYNTDTMDKVVRQKISDTYKFLVALDGINGIWNPKGLYAKNMAYRSDALLKTLNGMNTAASIFEAKGWGKQTASKLNKYAAQLKETSSNLHKTFKISNSLHQIVPESLDPTSKKPVVNTPPPAPTEKLMGKPVEKEAIKEAIIGPRCVGSGALLTQEEIRAVREGRAICSYDNIPAVGIRAKNYIRSYEIAPLVRWSIKTDAKINEHVKFCFDEYK</sequence>
<keyword evidence="4" id="KW-0472">Membrane</keyword>
<gene>
    <name evidence="6" type="ORF">INT47_000331</name>
</gene>